<dbReference type="EMBL" id="JAHYIQ010000005">
    <property type="protein sequence ID" value="KAK1132364.1"/>
    <property type="molecule type" value="Genomic_DNA"/>
</dbReference>
<protein>
    <submittedName>
        <fullName evidence="1">Uncharacterized protein</fullName>
    </submittedName>
</protein>
<accession>A0AA40G8E8</accession>
<proteinExistence type="predicted"/>
<comment type="caution">
    <text evidence="1">The sequence shown here is derived from an EMBL/GenBank/DDBJ whole genome shotgun (WGS) entry which is preliminary data.</text>
</comment>
<evidence type="ECO:0000313" key="1">
    <source>
        <dbReference type="EMBL" id="KAK1132364.1"/>
    </source>
</evidence>
<organism evidence="1 2">
    <name type="scientific">Melipona bicolor</name>
    <dbReference type="NCBI Taxonomy" id="60889"/>
    <lineage>
        <taxon>Eukaryota</taxon>
        <taxon>Metazoa</taxon>
        <taxon>Ecdysozoa</taxon>
        <taxon>Arthropoda</taxon>
        <taxon>Hexapoda</taxon>
        <taxon>Insecta</taxon>
        <taxon>Pterygota</taxon>
        <taxon>Neoptera</taxon>
        <taxon>Endopterygota</taxon>
        <taxon>Hymenoptera</taxon>
        <taxon>Apocrita</taxon>
        <taxon>Aculeata</taxon>
        <taxon>Apoidea</taxon>
        <taxon>Anthophila</taxon>
        <taxon>Apidae</taxon>
        <taxon>Melipona</taxon>
    </lineage>
</organism>
<reference evidence="1" key="1">
    <citation type="submission" date="2021-10" db="EMBL/GenBank/DDBJ databases">
        <title>Melipona bicolor Genome sequencing and assembly.</title>
        <authorList>
            <person name="Araujo N.S."/>
            <person name="Arias M.C."/>
        </authorList>
    </citation>
    <scope>NUCLEOTIDE SEQUENCE</scope>
    <source>
        <strain evidence="1">USP_2M_L1-L4_2017</strain>
        <tissue evidence="1">Whole body</tissue>
    </source>
</reference>
<dbReference type="Proteomes" id="UP001177670">
    <property type="component" value="Unassembled WGS sequence"/>
</dbReference>
<sequence>VLVVKLAPIPSFSILLSSVLSKTEMPDRLVRTENHRHADLWRSVFVEKKHAWRWPRSVKQITGQQTARSPEGKYVFGHDWHEIEMASAREPGKYVIRITVDPLSLPDTCAVERYGADTGAPSPLPAPRSRTALSFLGSKNLLRGLLS</sequence>
<feature type="non-terminal residue" evidence="1">
    <location>
        <position position="1"/>
    </location>
</feature>
<gene>
    <name evidence="1" type="ORF">K0M31_016472</name>
</gene>
<name>A0AA40G8E8_9HYME</name>
<evidence type="ECO:0000313" key="2">
    <source>
        <dbReference type="Proteomes" id="UP001177670"/>
    </source>
</evidence>
<dbReference type="AlphaFoldDB" id="A0AA40G8E8"/>
<keyword evidence="2" id="KW-1185">Reference proteome</keyword>